<feature type="region of interest" description="Disordered" evidence="7">
    <location>
        <begin position="1"/>
        <end position="33"/>
    </location>
</feature>
<feature type="compositionally biased region" description="Basic and acidic residues" evidence="7">
    <location>
        <begin position="1"/>
        <end position="11"/>
    </location>
</feature>
<evidence type="ECO:0000256" key="2">
    <source>
        <dbReference type="ARBA" id="ARBA00006983"/>
    </source>
</evidence>
<feature type="transmembrane region" description="Helical" evidence="8">
    <location>
        <begin position="43"/>
        <end position="63"/>
    </location>
</feature>
<keyword evidence="12" id="KW-1185">Reference proteome</keyword>
<dbReference type="HOGENOM" id="CLU_007946_12_1_1"/>
<keyword evidence="6 8" id="KW-0472">Membrane</keyword>
<feature type="transmembrane region" description="Helical" evidence="8">
    <location>
        <begin position="485"/>
        <end position="504"/>
    </location>
</feature>
<dbReference type="Proteomes" id="UP000005222">
    <property type="component" value="Chromosome L"/>
</dbReference>
<dbReference type="Pfam" id="PF00324">
    <property type="entry name" value="AA_permease"/>
    <property type="match status" value="1"/>
</dbReference>
<feature type="transmembrane region" description="Helical" evidence="8">
    <location>
        <begin position="338"/>
        <end position="359"/>
    </location>
</feature>
<accession>G8Y696</accession>
<evidence type="ECO:0000256" key="1">
    <source>
        <dbReference type="ARBA" id="ARBA00004141"/>
    </source>
</evidence>
<comment type="similarity">
    <text evidence="2">Belongs to the amino acid-polyamine-organocation (APC) superfamily. YAT (TC 2.A.3.10) family.</text>
</comment>
<evidence type="ECO:0000256" key="8">
    <source>
        <dbReference type="SAM" id="Phobius"/>
    </source>
</evidence>
<reference evidence="12" key="2">
    <citation type="journal article" date="2012" name="G3 (Bethesda)">
        <title>Pichia sorbitophila, an interspecies yeast hybrid reveals early steps of genome resolution following polyploidization.</title>
        <authorList>
            <person name="Leh Louis V."/>
            <person name="Despons L."/>
            <person name="Friedrich A."/>
            <person name="Martin T."/>
            <person name="Durrens P."/>
            <person name="Casaregola S."/>
            <person name="Neuveglise C."/>
            <person name="Fairhead C."/>
            <person name="Marck C."/>
            <person name="Cruz J.A."/>
            <person name="Straub M.L."/>
            <person name="Kugler V."/>
            <person name="Sacerdot C."/>
            <person name="Uzunov Z."/>
            <person name="Thierry A."/>
            <person name="Weiss S."/>
            <person name="Bleykasten C."/>
            <person name="De Montigny J."/>
            <person name="Jacques N."/>
            <person name="Jung P."/>
            <person name="Lemaire M."/>
            <person name="Mallet S."/>
            <person name="Morel G."/>
            <person name="Richard G.F."/>
            <person name="Sarkar A."/>
            <person name="Savel G."/>
            <person name="Schacherer J."/>
            <person name="Seret M.L."/>
            <person name="Talla E."/>
            <person name="Samson G."/>
            <person name="Jubin C."/>
            <person name="Poulain J."/>
            <person name="Vacherie B."/>
            <person name="Barbe V."/>
            <person name="Pelletier E."/>
            <person name="Sherman D.J."/>
            <person name="Westhof E."/>
            <person name="Weissenbach J."/>
            <person name="Baret P.V."/>
            <person name="Wincker P."/>
            <person name="Gaillardin C."/>
            <person name="Dujon B."/>
            <person name="Souciet J.L."/>
        </authorList>
    </citation>
    <scope>NUCLEOTIDE SEQUENCE [LARGE SCALE GENOMIC DNA]</scope>
    <source>
        <strain evidence="12">ATCC MYA-4447 / BCRC 22081 / CBS 7064 / NBRC 10061 / NRRL Y-12695</strain>
    </source>
</reference>
<dbReference type="eggNOG" id="KOG1286">
    <property type="taxonomic scope" value="Eukaryota"/>
</dbReference>
<dbReference type="PANTHER" id="PTHR43341">
    <property type="entry name" value="AMINO ACID PERMEASE"/>
    <property type="match status" value="1"/>
</dbReference>
<feature type="transmembrane region" description="Helical" evidence="8">
    <location>
        <begin position="408"/>
        <end position="433"/>
    </location>
</feature>
<feature type="transmembrane region" description="Helical" evidence="8">
    <location>
        <begin position="182"/>
        <end position="202"/>
    </location>
</feature>
<dbReference type="InterPro" id="IPR050524">
    <property type="entry name" value="APC_YAT"/>
</dbReference>
<evidence type="ECO:0000313" key="11">
    <source>
        <dbReference type="EMBL" id="CCE85157.1"/>
    </source>
</evidence>
<dbReference type="STRING" id="559304.G8Y696"/>
<name>G8Y696_PICSO</name>
<evidence type="ECO:0000256" key="5">
    <source>
        <dbReference type="ARBA" id="ARBA00022989"/>
    </source>
</evidence>
<feature type="transmembrane region" description="Helical" evidence="8">
    <location>
        <begin position="75"/>
        <end position="100"/>
    </location>
</feature>
<keyword evidence="3" id="KW-0813">Transport</keyword>
<proteinExistence type="inferred from homology"/>
<evidence type="ECO:0000256" key="3">
    <source>
        <dbReference type="ARBA" id="ARBA00022448"/>
    </source>
</evidence>
<dbReference type="AlphaFoldDB" id="G8Y696"/>
<feature type="transmembrane region" description="Helical" evidence="8">
    <location>
        <begin position="379"/>
        <end position="396"/>
    </location>
</feature>
<dbReference type="OrthoDB" id="3900342at2759"/>
<evidence type="ECO:0000259" key="9">
    <source>
        <dbReference type="Pfam" id="PF00324"/>
    </source>
</evidence>
<dbReference type="InterPro" id="IPR004841">
    <property type="entry name" value="AA-permease/SLC12A_dom"/>
</dbReference>
<comment type="subcellular location">
    <subcellularLocation>
        <location evidence="1">Membrane</location>
        <topology evidence="1">Multi-pass membrane protein</topology>
    </subcellularLocation>
</comment>
<dbReference type="EMBL" id="FO082049">
    <property type="protein sequence ID" value="CCE84126.1"/>
    <property type="molecule type" value="Genomic_DNA"/>
</dbReference>
<evidence type="ECO:0000313" key="10">
    <source>
        <dbReference type="EMBL" id="CCE84126.1"/>
    </source>
</evidence>
<dbReference type="EMBL" id="FO082048">
    <property type="protein sequence ID" value="CCE85157.1"/>
    <property type="molecule type" value="Genomic_DNA"/>
</dbReference>
<dbReference type="GO" id="GO:0016020">
    <property type="term" value="C:membrane"/>
    <property type="evidence" value="ECO:0007669"/>
    <property type="project" value="UniProtKB-SubCell"/>
</dbReference>
<feature type="transmembrane region" description="Helical" evidence="8">
    <location>
        <begin position="454"/>
        <end position="473"/>
    </location>
</feature>
<feature type="transmembrane region" description="Helical" evidence="8">
    <location>
        <begin position="156"/>
        <end position="176"/>
    </location>
</feature>
<dbReference type="Proteomes" id="UP000005222">
    <property type="component" value="Chromosome K"/>
</dbReference>
<protein>
    <submittedName>
        <fullName evidence="11">Piso0_004729 protein</fullName>
    </submittedName>
</protein>
<evidence type="ECO:0000256" key="6">
    <source>
        <dbReference type="ARBA" id="ARBA00023136"/>
    </source>
</evidence>
<evidence type="ECO:0000313" key="12">
    <source>
        <dbReference type="Proteomes" id="UP000005222"/>
    </source>
</evidence>
<dbReference type="PANTHER" id="PTHR43341:SF46">
    <property type="entry name" value="SPS-SENSOR COMPONENT SSY1"/>
    <property type="match status" value="1"/>
</dbReference>
<evidence type="ECO:0000256" key="7">
    <source>
        <dbReference type="SAM" id="MobiDB-lite"/>
    </source>
</evidence>
<gene>
    <name evidence="11" type="primary">Piso0_004729</name>
    <name evidence="10" type="ORF">GNLVRS01_PISO0K23286g</name>
    <name evidence="11" type="ORF">GNLVRS01_PISO0L23287g</name>
</gene>
<keyword evidence="5 8" id="KW-1133">Transmembrane helix</keyword>
<organism evidence="11 12">
    <name type="scientific">Pichia sorbitophila (strain ATCC MYA-4447 / BCRC 22081 / CBS 7064 / NBRC 10061 / NRRL Y-12695)</name>
    <name type="common">Hybrid yeast</name>
    <dbReference type="NCBI Taxonomy" id="559304"/>
    <lineage>
        <taxon>Eukaryota</taxon>
        <taxon>Fungi</taxon>
        <taxon>Dikarya</taxon>
        <taxon>Ascomycota</taxon>
        <taxon>Saccharomycotina</taxon>
        <taxon>Pichiomycetes</taxon>
        <taxon>Debaryomycetaceae</taxon>
        <taxon>Millerozyma</taxon>
    </lineage>
</organism>
<dbReference type="InParanoid" id="G8Y696"/>
<dbReference type="PIRSF" id="PIRSF006060">
    <property type="entry name" value="AA_transporter"/>
    <property type="match status" value="1"/>
</dbReference>
<feature type="domain" description="Amino acid permease/ SLC12A" evidence="9">
    <location>
        <begin position="44"/>
        <end position="509"/>
    </location>
</feature>
<dbReference type="FunFam" id="1.20.1740.10:FF:000001">
    <property type="entry name" value="Amino acid permease"/>
    <property type="match status" value="1"/>
</dbReference>
<keyword evidence="4 8" id="KW-0812">Transmembrane</keyword>
<reference evidence="11" key="1">
    <citation type="submission" date="2011-10" db="EMBL/GenBank/DDBJ databases">
        <authorList>
            <person name="Genoscope - CEA"/>
        </authorList>
    </citation>
    <scope>NUCLEOTIDE SEQUENCE</scope>
</reference>
<sequence length="528" mass="59046">MSHTSKSKEPRVSVSIDNLESQSSENDIQTEHKHELKKHLKKRHVSCIALGGSIGVGLFVGSGGSLAKAGPVGMLLGYIFMGTLAISTLSCLCEMCAYLGSQGNIVEITTRYIDDSMGFAFTWSYALSYSLTFPSEISSICLLIGYWDTEKKLPDWAIVLIFTFLITLVNAIDVGVYGEIEYWIVLLKFITLIGCMIFNIITTCGANPLHKRTGFQYWKNPGPFNNYLTNRPLGKFLGFWAVNVNAGFGYQGTEVVALTSSEVEDFRKMVPSIMKTVIVRILFFNIVSLFTVSLMVSSKDKNLLDAISSGDASGAQSPFVIAISNAGVRALPSVVNGVILLAAISAANTQIYIPSRTFFFGEKKRFVPKWLSKTNKRGVPLWSVIFNGSFGLLALLTLNSTSSQVFTWLMNLTTVFGFLSWAVINYAFLRFYFGLKKQKINRKENHTYRSPLQPYSSIYALFVLIMITITQGFPSFVPWNYQDFLAAYISLIIFVVLWFGYKIYAMKFFEPKLSDINLTSENSFKEYN</sequence>
<evidence type="ECO:0000256" key="4">
    <source>
        <dbReference type="ARBA" id="ARBA00022692"/>
    </source>
</evidence>
<feature type="compositionally biased region" description="Polar residues" evidence="7">
    <location>
        <begin position="15"/>
        <end position="27"/>
    </location>
</feature>
<dbReference type="Gene3D" id="1.20.1740.10">
    <property type="entry name" value="Amino acid/polyamine transporter I"/>
    <property type="match status" value="1"/>
</dbReference>
<dbReference type="GO" id="GO:0015171">
    <property type="term" value="F:amino acid transmembrane transporter activity"/>
    <property type="evidence" value="ECO:0007669"/>
    <property type="project" value="TreeGrafter"/>
</dbReference>
<feature type="transmembrane region" description="Helical" evidence="8">
    <location>
        <begin position="277"/>
        <end position="296"/>
    </location>
</feature>